<dbReference type="CDD" id="cd19941">
    <property type="entry name" value="TIL"/>
    <property type="match status" value="1"/>
</dbReference>
<reference evidence="2 3" key="1">
    <citation type="submission" date="2021-06" db="EMBL/GenBank/DDBJ databases">
        <title>Caerostris darwini draft genome.</title>
        <authorList>
            <person name="Kono N."/>
            <person name="Arakawa K."/>
        </authorList>
    </citation>
    <scope>NUCLEOTIDE SEQUENCE [LARGE SCALE GENOMIC DNA]</scope>
</reference>
<evidence type="ECO:0000313" key="2">
    <source>
        <dbReference type="EMBL" id="GIY11690.1"/>
    </source>
</evidence>
<keyword evidence="3" id="KW-1185">Reference proteome</keyword>
<proteinExistence type="predicted"/>
<protein>
    <recommendedName>
        <fullName evidence="1">TIL domain-containing protein</fullName>
    </recommendedName>
</protein>
<sequence length="115" mass="12528">MHIKSMYTADTSSCRKGETYSSCRGHCQKSCSDLDREPPCPSGVCIGACVCDAGLIRHKSGWCLFEDACNVNVSVIQNLGCPDERNCDAICRTIHQKGVCIEHLGPEKTLCVCTK</sequence>
<comment type="caution">
    <text evidence="2">The sequence shown here is derived from an EMBL/GenBank/DDBJ whole genome shotgun (WGS) entry which is preliminary data.</text>
</comment>
<feature type="domain" description="TIL" evidence="1">
    <location>
        <begin position="14"/>
        <end position="69"/>
    </location>
</feature>
<dbReference type="Pfam" id="PF01826">
    <property type="entry name" value="TIL"/>
    <property type="match status" value="1"/>
</dbReference>
<organism evidence="2 3">
    <name type="scientific">Caerostris darwini</name>
    <dbReference type="NCBI Taxonomy" id="1538125"/>
    <lineage>
        <taxon>Eukaryota</taxon>
        <taxon>Metazoa</taxon>
        <taxon>Ecdysozoa</taxon>
        <taxon>Arthropoda</taxon>
        <taxon>Chelicerata</taxon>
        <taxon>Arachnida</taxon>
        <taxon>Araneae</taxon>
        <taxon>Araneomorphae</taxon>
        <taxon>Entelegynae</taxon>
        <taxon>Araneoidea</taxon>
        <taxon>Araneidae</taxon>
        <taxon>Caerostris</taxon>
    </lineage>
</organism>
<dbReference type="InterPro" id="IPR002919">
    <property type="entry name" value="TIL_dom"/>
</dbReference>
<dbReference type="SUPFAM" id="SSF57567">
    <property type="entry name" value="Serine protease inhibitors"/>
    <property type="match status" value="1"/>
</dbReference>
<evidence type="ECO:0000313" key="3">
    <source>
        <dbReference type="Proteomes" id="UP001054837"/>
    </source>
</evidence>
<accession>A0AAV4QUA6</accession>
<dbReference type="Gene3D" id="2.10.25.10">
    <property type="entry name" value="Laminin"/>
    <property type="match status" value="1"/>
</dbReference>
<evidence type="ECO:0000259" key="1">
    <source>
        <dbReference type="Pfam" id="PF01826"/>
    </source>
</evidence>
<dbReference type="InterPro" id="IPR036084">
    <property type="entry name" value="Ser_inhib-like_sf"/>
</dbReference>
<dbReference type="Proteomes" id="UP001054837">
    <property type="component" value="Unassembled WGS sequence"/>
</dbReference>
<gene>
    <name evidence="2" type="ORF">CDAR_213451</name>
</gene>
<name>A0AAV4QUA6_9ARAC</name>
<dbReference type="AlphaFoldDB" id="A0AAV4QUA6"/>
<dbReference type="EMBL" id="BPLQ01004941">
    <property type="protein sequence ID" value="GIY11690.1"/>
    <property type="molecule type" value="Genomic_DNA"/>
</dbReference>